<evidence type="ECO:0000256" key="1">
    <source>
        <dbReference type="ARBA" id="ARBA00010363"/>
    </source>
</evidence>
<dbReference type="InterPro" id="IPR043193">
    <property type="entry name" value="GLOD4"/>
</dbReference>
<keyword evidence="2" id="KW-0677">Repeat</keyword>
<organism evidence="4 5">
    <name type="scientific">Popillia japonica</name>
    <name type="common">Japanese beetle</name>
    <dbReference type="NCBI Taxonomy" id="7064"/>
    <lineage>
        <taxon>Eukaryota</taxon>
        <taxon>Metazoa</taxon>
        <taxon>Ecdysozoa</taxon>
        <taxon>Arthropoda</taxon>
        <taxon>Hexapoda</taxon>
        <taxon>Insecta</taxon>
        <taxon>Pterygota</taxon>
        <taxon>Neoptera</taxon>
        <taxon>Endopterygota</taxon>
        <taxon>Coleoptera</taxon>
        <taxon>Polyphaga</taxon>
        <taxon>Scarabaeiformia</taxon>
        <taxon>Scarabaeidae</taxon>
        <taxon>Rutelinae</taxon>
        <taxon>Popillia</taxon>
    </lineage>
</organism>
<evidence type="ECO:0000256" key="2">
    <source>
        <dbReference type="ARBA" id="ARBA00022737"/>
    </source>
</evidence>
<evidence type="ECO:0000313" key="5">
    <source>
        <dbReference type="Proteomes" id="UP001458880"/>
    </source>
</evidence>
<dbReference type="PROSITE" id="PS51819">
    <property type="entry name" value="VOC"/>
    <property type="match status" value="1"/>
</dbReference>
<dbReference type="Gene3D" id="3.10.180.10">
    <property type="entry name" value="2,3-Dihydroxybiphenyl 1,2-Dioxygenase, domain 1"/>
    <property type="match status" value="2"/>
</dbReference>
<dbReference type="Pfam" id="PF21701">
    <property type="entry name" value="GLOD4_C"/>
    <property type="match status" value="1"/>
</dbReference>
<dbReference type="PANTHER" id="PTHR46466">
    <property type="entry name" value="GLYOXALASE DOMAIN-CONTAINING PROTEIN 4"/>
    <property type="match status" value="1"/>
</dbReference>
<dbReference type="AlphaFoldDB" id="A0AAW1L9V3"/>
<dbReference type="SUPFAM" id="SSF54593">
    <property type="entry name" value="Glyoxalase/Bleomycin resistance protein/Dihydroxybiphenyl dioxygenase"/>
    <property type="match status" value="2"/>
</dbReference>
<feature type="domain" description="VOC" evidence="3">
    <location>
        <begin position="156"/>
        <end position="277"/>
    </location>
</feature>
<comment type="similarity">
    <text evidence="1">Belongs to the glyoxalase I family.</text>
</comment>
<dbReference type="InterPro" id="IPR029068">
    <property type="entry name" value="Glyas_Bleomycin-R_OHBP_Dase"/>
</dbReference>
<sequence>MFAAEKRKFKKEFHYQSVTRSLLISWNTARYSRTKPAEFRMSTLISGRALHYVFKIGDRGSSARFYREILGMKVLRHEEFTEGCDAGCNGPYANRWSKTMSYEKGNEFISITIKSKESLERARLNNWPVLPGNILEAPGGFQYHIIDEPQPTDKDPVEKVTLASSNLQRSIDYWHGVLGLQMFSKDTENRRASFGFKPEEAKLELQQIDDPINRAKAYGRIAFSCPYDQQPIIDQKVKDANTTILTPLISLETPGKATVRVIILADPDGHEICFVDDEAFRELSEYQPQDEKILDRFIKKDESGELERKYGGK</sequence>
<proteinExistence type="inferred from homology"/>
<dbReference type="InterPro" id="IPR037523">
    <property type="entry name" value="VOC_core"/>
</dbReference>
<evidence type="ECO:0000259" key="3">
    <source>
        <dbReference type="PROSITE" id="PS51819"/>
    </source>
</evidence>
<keyword evidence="5" id="KW-1185">Reference proteome</keyword>
<dbReference type="EMBL" id="JASPKY010000129">
    <property type="protein sequence ID" value="KAK9731626.1"/>
    <property type="molecule type" value="Genomic_DNA"/>
</dbReference>
<comment type="caution">
    <text evidence="4">The sequence shown here is derived from an EMBL/GenBank/DDBJ whole genome shotgun (WGS) entry which is preliminary data.</text>
</comment>
<dbReference type="Proteomes" id="UP001458880">
    <property type="component" value="Unassembled WGS sequence"/>
</dbReference>
<reference evidence="4 5" key="1">
    <citation type="journal article" date="2024" name="BMC Genomics">
        <title>De novo assembly and annotation of Popillia japonica's genome with initial clues to its potential as an invasive pest.</title>
        <authorList>
            <person name="Cucini C."/>
            <person name="Boschi S."/>
            <person name="Funari R."/>
            <person name="Cardaioli E."/>
            <person name="Iannotti N."/>
            <person name="Marturano G."/>
            <person name="Paoli F."/>
            <person name="Bruttini M."/>
            <person name="Carapelli A."/>
            <person name="Frati F."/>
            <person name="Nardi F."/>
        </authorList>
    </citation>
    <scope>NUCLEOTIDE SEQUENCE [LARGE SCALE GENOMIC DNA]</scope>
    <source>
        <strain evidence="4">DMR45628</strain>
    </source>
</reference>
<dbReference type="InterPro" id="IPR043194">
    <property type="entry name" value="GLOD4_C"/>
</dbReference>
<protein>
    <recommendedName>
        <fullName evidence="3">VOC domain-containing protein</fullName>
    </recommendedName>
</protein>
<dbReference type="PANTHER" id="PTHR46466:SF1">
    <property type="entry name" value="GLYOXALASE DOMAIN-CONTAINING PROTEIN 4"/>
    <property type="match status" value="1"/>
</dbReference>
<accession>A0AAW1L9V3</accession>
<name>A0AAW1L9V3_POPJA</name>
<evidence type="ECO:0000313" key="4">
    <source>
        <dbReference type="EMBL" id="KAK9731626.1"/>
    </source>
</evidence>
<gene>
    <name evidence="4" type="ORF">QE152_g13491</name>
</gene>
<dbReference type="CDD" id="cd16357">
    <property type="entry name" value="GLOD4_C"/>
    <property type="match status" value="1"/>
</dbReference>